<comment type="caution">
    <text evidence="2">The sequence shown here is derived from an EMBL/GenBank/DDBJ whole genome shotgun (WGS) entry which is preliminary data.</text>
</comment>
<sequence>MFRLIVVLLTAVLSFGVLTGVPRFGMAGEAIVQTAFSDWSVECAAGCKLLPNRASSTIDPEQFKIIVVWRKSAGTSFALMSVPIGVYLASGILISVDGKRPYKALYELCDQTACHAGFKLSGAVLEAFKRGRSATIRIWLKKDRIVEFPVSLKGFTQAYADFQAQGER</sequence>
<evidence type="ECO:0000313" key="2">
    <source>
        <dbReference type="EMBL" id="SFL17984.1"/>
    </source>
</evidence>
<name>A0A1I4FJ80_9HYPH</name>
<dbReference type="RefSeq" id="WP_093523955.1">
    <property type="nucleotide sequence ID" value="NZ_FOSK01000019.1"/>
</dbReference>
<dbReference type="InterPro" id="IPR010642">
    <property type="entry name" value="Invasion_prot_B"/>
</dbReference>
<evidence type="ECO:0000256" key="1">
    <source>
        <dbReference type="SAM" id="Phobius"/>
    </source>
</evidence>
<reference evidence="2 3" key="1">
    <citation type="submission" date="2016-10" db="EMBL/GenBank/DDBJ databases">
        <authorList>
            <person name="Varghese N."/>
            <person name="Submissions S."/>
        </authorList>
    </citation>
    <scope>NUCLEOTIDE SEQUENCE [LARGE SCALE GENOMIC DNA]</scope>
    <source>
        <strain evidence="2 3">DSM 16392</strain>
    </source>
</reference>
<evidence type="ECO:0000313" key="3">
    <source>
        <dbReference type="Proteomes" id="UP000199598"/>
    </source>
</evidence>
<feature type="transmembrane region" description="Helical" evidence="1">
    <location>
        <begin position="77"/>
        <end position="96"/>
    </location>
</feature>
<organism evidence="2 3">
    <name type="scientific">Pseudovibrio ascidiaceicola</name>
    <dbReference type="NCBI Taxonomy" id="285279"/>
    <lineage>
        <taxon>Bacteria</taxon>
        <taxon>Pseudomonadati</taxon>
        <taxon>Pseudomonadota</taxon>
        <taxon>Alphaproteobacteria</taxon>
        <taxon>Hyphomicrobiales</taxon>
        <taxon>Stappiaceae</taxon>
        <taxon>Pseudovibrio</taxon>
    </lineage>
</organism>
<dbReference type="Gene3D" id="2.60.40.1880">
    <property type="entry name" value="Invasion associated locus B (IalB) protein"/>
    <property type="match status" value="1"/>
</dbReference>
<proteinExistence type="predicted"/>
<dbReference type="Pfam" id="PF06776">
    <property type="entry name" value="IalB"/>
    <property type="match status" value="1"/>
</dbReference>
<dbReference type="InterPro" id="IPR038696">
    <property type="entry name" value="IalB_sf"/>
</dbReference>
<keyword evidence="1" id="KW-1133">Transmembrane helix</keyword>
<accession>A0A1I4FJ80</accession>
<keyword evidence="3" id="KW-1185">Reference proteome</keyword>
<dbReference type="Proteomes" id="UP000199598">
    <property type="component" value="Unassembled WGS sequence"/>
</dbReference>
<protein>
    <submittedName>
        <fullName evidence="2">Invasion protein IalB, involved in pathogenesis</fullName>
    </submittedName>
</protein>
<keyword evidence="1" id="KW-0472">Membrane</keyword>
<dbReference type="EMBL" id="FOSK01000019">
    <property type="protein sequence ID" value="SFL17984.1"/>
    <property type="molecule type" value="Genomic_DNA"/>
</dbReference>
<keyword evidence="1" id="KW-0812">Transmembrane</keyword>
<gene>
    <name evidence="2" type="ORF">SAMN04488518_11986</name>
</gene>